<proteinExistence type="predicted"/>
<name>A0ABT7QUA9_9BACT</name>
<keyword evidence="3" id="KW-1185">Reference proteome</keyword>
<dbReference type="InterPro" id="IPR018537">
    <property type="entry name" value="Peptidoglycan-bd_3"/>
</dbReference>
<gene>
    <name evidence="2" type="ORF">PF327_10700</name>
</gene>
<dbReference type="Gene3D" id="1.20.141.10">
    <property type="entry name" value="Chitosanase, subunit A, domain 1"/>
    <property type="match status" value="1"/>
</dbReference>
<reference evidence="2" key="1">
    <citation type="submission" date="2023-01" db="EMBL/GenBank/DDBJ databases">
        <title>Sulfurovum sp. XTW-4 genome assembly.</title>
        <authorList>
            <person name="Wang J."/>
        </authorList>
    </citation>
    <scope>NUCLEOTIDE SEQUENCE</scope>
    <source>
        <strain evidence="2">XTW-4</strain>
    </source>
</reference>
<dbReference type="InterPro" id="IPR023346">
    <property type="entry name" value="Lysozyme-like_dom_sf"/>
</dbReference>
<comment type="caution">
    <text evidence="2">The sequence shown here is derived from an EMBL/GenBank/DDBJ whole genome shotgun (WGS) entry which is preliminary data.</text>
</comment>
<dbReference type="EMBL" id="JAQIBC010000012">
    <property type="protein sequence ID" value="MDM5264663.1"/>
    <property type="molecule type" value="Genomic_DNA"/>
</dbReference>
<sequence length="185" mass="21856">MANFRNVMEVVFRAEHSSTSTYLHFNKHESTYTYMGVYPYTKLKSSYLIDKAIEEFRDIRKASRALSKSEALTDEVLEFYFDKFWLPMGLDKVESDLKCKEIMVFVINVGLGRKKSIVKAIQRIVGTKVDGIFGKNTLKALNNFDDEVFSAKWDEHEIKFYRRLVRKYPRLTWALRGWENRSRIV</sequence>
<dbReference type="Proteomes" id="UP001169066">
    <property type="component" value="Unassembled WGS sequence"/>
</dbReference>
<evidence type="ECO:0000313" key="3">
    <source>
        <dbReference type="Proteomes" id="UP001169066"/>
    </source>
</evidence>
<evidence type="ECO:0000259" key="1">
    <source>
        <dbReference type="Pfam" id="PF09374"/>
    </source>
</evidence>
<evidence type="ECO:0000313" key="2">
    <source>
        <dbReference type="EMBL" id="MDM5264663.1"/>
    </source>
</evidence>
<dbReference type="SUPFAM" id="SSF53955">
    <property type="entry name" value="Lysozyme-like"/>
    <property type="match status" value="1"/>
</dbReference>
<organism evidence="2 3">
    <name type="scientific">Sulfurovum xiamenensis</name>
    <dbReference type="NCBI Taxonomy" id="3019066"/>
    <lineage>
        <taxon>Bacteria</taxon>
        <taxon>Pseudomonadati</taxon>
        <taxon>Campylobacterota</taxon>
        <taxon>Epsilonproteobacteria</taxon>
        <taxon>Campylobacterales</taxon>
        <taxon>Sulfurovaceae</taxon>
        <taxon>Sulfurovum</taxon>
    </lineage>
</organism>
<feature type="domain" description="Peptidoglycan binding" evidence="1">
    <location>
        <begin position="118"/>
        <end position="181"/>
    </location>
</feature>
<dbReference type="RefSeq" id="WP_289402562.1">
    <property type="nucleotide sequence ID" value="NZ_JAQIBC010000012.1"/>
</dbReference>
<accession>A0ABT7QUA9</accession>
<dbReference type="Pfam" id="PF09374">
    <property type="entry name" value="PG_binding_3"/>
    <property type="match status" value="1"/>
</dbReference>
<protein>
    <recommendedName>
        <fullName evidence="1">Peptidoglycan binding domain-containing protein</fullName>
    </recommendedName>
</protein>